<accession>A0A7Y0Q1H3</accession>
<dbReference type="GO" id="GO:0005525">
    <property type="term" value="F:GTP binding"/>
    <property type="evidence" value="ECO:0007669"/>
    <property type="project" value="InterPro"/>
</dbReference>
<proteinExistence type="predicted"/>
<dbReference type="Proteomes" id="UP000533476">
    <property type="component" value="Unassembled WGS sequence"/>
</dbReference>
<feature type="domain" description="G" evidence="1">
    <location>
        <begin position="3"/>
        <end position="156"/>
    </location>
</feature>
<protein>
    <submittedName>
        <fullName evidence="2">GTP-binding protein HSR1</fullName>
    </submittedName>
</protein>
<dbReference type="SUPFAM" id="SSF52540">
    <property type="entry name" value="P-loop containing nucleoside triphosphate hydrolases"/>
    <property type="match status" value="1"/>
</dbReference>
<evidence type="ECO:0000313" key="2">
    <source>
        <dbReference type="EMBL" id="NMP20836.1"/>
    </source>
</evidence>
<dbReference type="InterPro" id="IPR027417">
    <property type="entry name" value="P-loop_NTPase"/>
</dbReference>
<dbReference type="EMBL" id="JABBVZ010000001">
    <property type="protein sequence ID" value="NMP20836.1"/>
    <property type="molecule type" value="Genomic_DNA"/>
</dbReference>
<gene>
    <name evidence="2" type="ORF">HIJ39_00475</name>
</gene>
<evidence type="ECO:0000313" key="3">
    <source>
        <dbReference type="Proteomes" id="UP000533476"/>
    </source>
</evidence>
<dbReference type="InterPro" id="IPR006073">
    <property type="entry name" value="GTP-bd"/>
</dbReference>
<comment type="caution">
    <text evidence="2">The sequence shown here is derived from an EMBL/GenBank/DDBJ whole genome shotgun (WGS) entry which is preliminary data.</text>
</comment>
<dbReference type="AlphaFoldDB" id="A0A7Y0Q1H3"/>
<keyword evidence="3" id="KW-1185">Reference proteome</keyword>
<dbReference type="RefSeq" id="WP_169095574.1">
    <property type="nucleotide sequence ID" value="NZ_JABBVZ010000001.1"/>
</dbReference>
<reference evidence="2 3" key="1">
    <citation type="submission" date="2020-04" db="EMBL/GenBank/DDBJ databases">
        <authorList>
            <person name="Zhang R."/>
            <person name="Schippers A."/>
        </authorList>
    </citation>
    <scope>NUCLEOTIDE SEQUENCE [LARGE SCALE GENOMIC DNA]</scope>
    <source>
        <strain evidence="2 3">DSM 109850</strain>
    </source>
</reference>
<evidence type="ECO:0000259" key="1">
    <source>
        <dbReference type="Pfam" id="PF01926"/>
    </source>
</evidence>
<dbReference type="Pfam" id="PF01926">
    <property type="entry name" value="MMR_HSR1"/>
    <property type="match status" value="1"/>
</dbReference>
<name>A0A7Y0Q1H3_9FIRM</name>
<dbReference type="Gene3D" id="3.40.50.300">
    <property type="entry name" value="P-loop containing nucleotide triphosphate hydrolases"/>
    <property type="match status" value="1"/>
</dbReference>
<sequence length="201" mass="22238">MELCVIGKPNVGKTLLLINFAAYLGLREIHLEVEDEGGAQRVQRLGLDRARRDLVSLYAPKTTRVQCLHLELPLGRQRPEITAVDTPGIPEGIADDPDRRHQVALAIERAMRAELVVHVLDAGAAGTRRPEAPGLFDAALVEWGRTRPGYLLVANKMDKPGSQDGLRLIKERFRGGALIPASAITRRGFRDLKGWTQRMLV</sequence>
<organism evidence="2 3">
    <name type="scientific">Sulfobacillus harzensis</name>
    <dbReference type="NCBI Taxonomy" id="2729629"/>
    <lineage>
        <taxon>Bacteria</taxon>
        <taxon>Bacillati</taxon>
        <taxon>Bacillota</taxon>
        <taxon>Clostridia</taxon>
        <taxon>Eubacteriales</taxon>
        <taxon>Clostridiales Family XVII. Incertae Sedis</taxon>
        <taxon>Sulfobacillus</taxon>
    </lineage>
</organism>